<dbReference type="InterPro" id="IPR004358">
    <property type="entry name" value="Sig_transdc_His_kin-like_C"/>
</dbReference>
<keyword evidence="8" id="KW-1185">Reference proteome</keyword>
<dbReference type="InterPro" id="IPR036890">
    <property type="entry name" value="HATPase_C_sf"/>
</dbReference>
<dbReference type="InterPro" id="IPR003594">
    <property type="entry name" value="HATPase_dom"/>
</dbReference>
<dbReference type="SMART" id="SM00388">
    <property type="entry name" value="HisKA"/>
    <property type="match status" value="1"/>
</dbReference>
<dbReference type="Proteomes" id="UP001623592">
    <property type="component" value="Unassembled WGS sequence"/>
</dbReference>
<comment type="catalytic activity">
    <reaction evidence="1">
        <text>ATP + protein L-histidine = ADP + protein N-phospho-L-histidine.</text>
        <dbReference type="EC" id="2.7.13.3"/>
    </reaction>
</comment>
<protein>
    <recommendedName>
        <fullName evidence="2">histidine kinase</fullName>
        <ecNumber evidence="2">2.7.13.3</ecNumber>
    </recommendedName>
</protein>
<reference evidence="7 8" key="1">
    <citation type="submission" date="2024-11" db="EMBL/GenBank/DDBJ databases">
        <authorList>
            <person name="Heng Y.C."/>
            <person name="Lim A.C.H."/>
            <person name="Lee J.K.Y."/>
            <person name="Kittelmann S."/>
        </authorList>
    </citation>
    <scope>NUCLEOTIDE SEQUENCE [LARGE SCALE GENOMIC DNA]</scope>
    <source>
        <strain evidence="7 8">WILCCON 0114</strain>
    </source>
</reference>
<evidence type="ECO:0000256" key="1">
    <source>
        <dbReference type="ARBA" id="ARBA00000085"/>
    </source>
</evidence>
<dbReference type="Pfam" id="PF02518">
    <property type="entry name" value="HATPase_c"/>
    <property type="match status" value="1"/>
</dbReference>
<dbReference type="CDD" id="cd00082">
    <property type="entry name" value="HisKA"/>
    <property type="match status" value="1"/>
</dbReference>
<dbReference type="PRINTS" id="PR00344">
    <property type="entry name" value="BCTRLSENSOR"/>
</dbReference>
<comment type="caution">
    <text evidence="7">The sequence shown here is derived from an EMBL/GenBank/DDBJ whole genome shotgun (WGS) entry which is preliminary data.</text>
</comment>
<keyword evidence="4" id="KW-0808">Transferase</keyword>
<dbReference type="PANTHER" id="PTHR43547">
    <property type="entry name" value="TWO-COMPONENT HISTIDINE KINASE"/>
    <property type="match status" value="1"/>
</dbReference>
<evidence type="ECO:0000256" key="2">
    <source>
        <dbReference type="ARBA" id="ARBA00012438"/>
    </source>
</evidence>
<accession>A0ABW8TC09</accession>
<dbReference type="InterPro" id="IPR005467">
    <property type="entry name" value="His_kinase_dom"/>
</dbReference>
<dbReference type="Pfam" id="PF10114">
    <property type="entry name" value="PocR"/>
    <property type="match status" value="1"/>
</dbReference>
<dbReference type="InterPro" id="IPR036097">
    <property type="entry name" value="HisK_dim/P_sf"/>
</dbReference>
<dbReference type="EC" id="2.7.13.3" evidence="2"/>
<dbReference type="Gene3D" id="3.30.565.10">
    <property type="entry name" value="Histidine kinase-like ATPase, C-terminal domain"/>
    <property type="match status" value="1"/>
</dbReference>
<evidence type="ECO:0000313" key="8">
    <source>
        <dbReference type="Proteomes" id="UP001623592"/>
    </source>
</evidence>
<evidence type="ECO:0000313" key="7">
    <source>
        <dbReference type="EMBL" id="MFL0250069.1"/>
    </source>
</evidence>
<dbReference type="SMART" id="SM00387">
    <property type="entry name" value="HATPase_c"/>
    <property type="match status" value="1"/>
</dbReference>
<feature type="domain" description="Histidine kinase" evidence="6">
    <location>
        <begin position="218"/>
        <end position="441"/>
    </location>
</feature>
<dbReference type="RefSeq" id="WP_406786733.1">
    <property type="nucleotide sequence ID" value="NZ_JBJIAA010000004.1"/>
</dbReference>
<keyword evidence="5" id="KW-0902">Two-component regulatory system</keyword>
<dbReference type="Gene3D" id="1.10.287.130">
    <property type="match status" value="1"/>
</dbReference>
<keyword evidence="3" id="KW-0597">Phosphoprotein</keyword>
<evidence type="ECO:0000259" key="6">
    <source>
        <dbReference type="PROSITE" id="PS50109"/>
    </source>
</evidence>
<dbReference type="PANTHER" id="PTHR43547:SF2">
    <property type="entry name" value="HYBRID SIGNAL TRANSDUCTION HISTIDINE KINASE C"/>
    <property type="match status" value="1"/>
</dbReference>
<dbReference type="Pfam" id="PF00512">
    <property type="entry name" value="HisKA"/>
    <property type="match status" value="1"/>
</dbReference>
<name>A0ABW8TC09_9CLOT</name>
<dbReference type="EMBL" id="JBJIAA010000004">
    <property type="protein sequence ID" value="MFL0250069.1"/>
    <property type="molecule type" value="Genomic_DNA"/>
</dbReference>
<dbReference type="InterPro" id="IPR003661">
    <property type="entry name" value="HisK_dim/P_dom"/>
</dbReference>
<dbReference type="SUPFAM" id="SSF47384">
    <property type="entry name" value="Homodimeric domain of signal transducing histidine kinase"/>
    <property type="match status" value="1"/>
</dbReference>
<dbReference type="SUPFAM" id="SSF55874">
    <property type="entry name" value="ATPase domain of HSP90 chaperone/DNA topoisomerase II/histidine kinase"/>
    <property type="match status" value="1"/>
</dbReference>
<organism evidence="7 8">
    <name type="scientific">Clostridium neuense</name>
    <dbReference type="NCBI Taxonomy" id="1728934"/>
    <lineage>
        <taxon>Bacteria</taxon>
        <taxon>Bacillati</taxon>
        <taxon>Bacillota</taxon>
        <taxon>Clostridia</taxon>
        <taxon>Eubacteriales</taxon>
        <taxon>Clostridiaceae</taxon>
        <taxon>Clostridium</taxon>
    </lineage>
</organism>
<evidence type="ECO:0000256" key="3">
    <source>
        <dbReference type="ARBA" id="ARBA00022553"/>
    </source>
</evidence>
<sequence>MENIEQDIDVDSIEIKDIIDISLLQKFQDNFAESMNMACVTVDRNGVPVTKPTAYTKFCEYFIHSTNKGDKECANAHKYGGERATEMGKPCIYKCHAGLIDFAAPILIDGKQIGTILGGQILEHKFEKSDLEEKARKLGIDGNGFFKAAEEVKIIDNKSVKAAVDLLFMFANFLSKIGYEELQLRQMSKRLKNEILQRDTLLKEANEYNALKTRLFSTISHELKTPINIIYSAIQLLENMYTSDEKSNKMDLFLKYSGVMKQNCYRLIRLINNYIDINKIGLGFYKLEEKNGNIVNTIEDITMSVVEYAKLKDIKVIFDTDVEEKIMAYDSEKIERIMLNLLSNAIKFTDMGGNIKVSIHDNEKFVIISVKDNGSGIPEDMLEKIFDVFIQVDDSIRRNVEGSGIGLSLVKSFVEMHGGNITVESKLQGGSEFLINLPVKIIDEDPNINKDKGKLMDMDNKEVKIELSDIYL</sequence>
<evidence type="ECO:0000256" key="4">
    <source>
        <dbReference type="ARBA" id="ARBA00022777"/>
    </source>
</evidence>
<proteinExistence type="predicted"/>
<evidence type="ECO:0000256" key="5">
    <source>
        <dbReference type="ARBA" id="ARBA00023012"/>
    </source>
</evidence>
<dbReference type="InterPro" id="IPR018771">
    <property type="entry name" value="PocR_dom"/>
</dbReference>
<gene>
    <name evidence="7" type="ORF">ACJDT4_06505</name>
</gene>
<dbReference type="PROSITE" id="PS50109">
    <property type="entry name" value="HIS_KIN"/>
    <property type="match status" value="1"/>
</dbReference>
<keyword evidence="4" id="KW-0418">Kinase</keyword>